<gene>
    <name evidence="2" type="ORF">HD556DRAFT_1314598</name>
</gene>
<organism evidence="2 3">
    <name type="scientific">Suillus plorans</name>
    <dbReference type="NCBI Taxonomy" id="116603"/>
    <lineage>
        <taxon>Eukaryota</taxon>
        <taxon>Fungi</taxon>
        <taxon>Dikarya</taxon>
        <taxon>Basidiomycota</taxon>
        <taxon>Agaricomycotina</taxon>
        <taxon>Agaricomycetes</taxon>
        <taxon>Agaricomycetidae</taxon>
        <taxon>Boletales</taxon>
        <taxon>Suillineae</taxon>
        <taxon>Suillaceae</taxon>
        <taxon>Suillus</taxon>
    </lineage>
</organism>
<evidence type="ECO:0000313" key="3">
    <source>
        <dbReference type="Proteomes" id="UP000719766"/>
    </source>
</evidence>
<dbReference type="OrthoDB" id="2688142at2759"/>
<feature type="compositionally biased region" description="Polar residues" evidence="1">
    <location>
        <begin position="686"/>
        <end position="699"/>
    </location>
</feature>
<reference evidence="2" key="1">
    <citation type="journal article" date="2020" name="New Phytol.">
        <title>Comparative genomics reveals dynamic genome evolution in host specialist ectomycorrhizal fungi.</title>
        <authorList>
            <person name="Lofgren L.A."/>
            <person name="Nguyen N.H."/>
            <person name="Vilgalys R."/>
            <person name="Ruytinx J."/>
            <person name="Liao H.L."/>
            <person name="Branco S."/>
            <person name="Kuo A."/>
            <person name="LaButti K."/>
            <person name="Lipzen A."/>
            <person name="Andreopoulos W."/>
            <person name="Pangilinan J."/>
            <person name="Riley R."/>
            <person name="Hundley H."/>
            <person name="Na H."/>
            <person name="Barry K."/>
            <person name="Grigoriev I.V."/>
            <person name="Stajich J.E."/>
            <person name="Kennedy P.G."/>
        </authorList>
    </citation>
    <scope>NUCLEOTIDE SEQUENCE</scope>
    <source>
        <strain evidence="2">S12</strain>
    </source>
</reference>
<dbReference type="AlphaFoldDB" id="A0A9P7A9N8"/>
<feature type="region of interest" description="Disordered" evidence="1">
    <location>
        <begin position="182"/>
        <end position="202"/>
    </location>
</feature>
<proteinExistence type="predicted"/>
<feature type="compositionally biased region" description="Basic and acidic residues" evidence="1">
    <location>
        <begin position="312"/>
        <end position="342"/>
    </location>
</feature>
<dbReference type="EMBL" id="JABBWE010000122">
    <property type="protein sequence ID" value="KAG1784987.1"/>
    <property type="molecule type" value="Genomic_DNA"/>
</dbReference>
<feature type="compositionally biased region" description="Polar residues" evidence="1">
    <location>
        <begin position="526"/>
        <end position="543"/>
    </location>
</feature>
<name>A0A9P7A9N8_9AGAM</name>
<sequence length="799" mass="87174">MLYNPITSAAAATANQALIVLLDTLNELVEQVLCSQSEEDKMRLSCTIAFQLNNAVRSHLTLATYIPLRLLSMAAEVHRAQRGTAQLVQVPDWSQVEINEDICQGHPLYSKTLGLSPTVTIPAGSSSAPALAGSSSAPILAGPSSVPQPAGSSAPAPAQTSAPPIATLPVPSIVIKISGGAISGSSKHRKRQFSVSPPRPVKRARKIVKSKRILSDTDTDSDGVHIEKGHDQVKGKGKARVKLPSSDDNTQEITMKDATRVPEVKPWQLTQNPLKQKIPVVNIRTQPMPPSNTRNKGADHAEYQPEEDVESIDDKRKPHLDRVKDTKPSMSDTRHVGTDKDKKGKHPQPVRHPVITIRTAHTHPSQQPIECHSWLTKKGLVAHTCARCNRWRMKCIWPTQLDAPAITMPIPLVAPITTHSKATRVAKQAKQSRQRKGKSVMSGCVPTKSFFVIDTQQPSPIPEGPDADVEMLNDAPTVPSAAPVLSNDNFPKNHYIETMDDSVLPPTPFEETPDEVQYTPIYPASTQRPPSPATTSMPIQSHQPPHHLSNAEIETMLAQIQIDMEELRTHDDAIHNDLSRRIDELCANYIEQFGLQKGLVDQLTFQVGEMVRYLRDNHRAAASLVTTLPTFNPPPIVIPGTPIFPEFGSISALGRAVTNNIFTLDVFLTGACPTGDGSPVTRREQAPTSSSTSTINPAPTIRASSLPIQLAVALPVPTHTVPMESMPSTSTIRMLVTRSPNVPEDDRPVNAFKMHWTIGMSDDQITLDVPDDTLVRSIHPVMDLVDDGIDRMSGFIGFF</sequence>
<feature type="region of interest" description="Disordered" evidence="1">
    <location>
        <begin position="282"/>
        <end position="349"/>
    </location>
</feature>
<dbReference type="GeneID" id="64594729"/>
<dbReference type="RefSeq" id="XP_041152472.1">
    <property type="nucleotide sequence ID" value="XM_041300965.1"/>
</dbReference>
<feature type="region of interest" description="Disordered" evidence="1">
    <location>
        <begin position="676"/>
        <end position="699"/>
    </location>
</feature>
<comment type="caution">
    <text evidence="2">The sequence shown here is derived from an EMBL/GenBank/DDBJ whole genome shotgun (WGS) entry which is preliminary data.</text>
</comment>
<feature type="region of interest" description="Disordered" evidence="1">
    <location>
        <begin position="139"/>
        <end position="163"/>
    </location>
</feature>
<dbReference type="Proteomes" id="UP000719766">
    <property type="component" value="Unassembled WGS sequence"/>
</dbReference>
<accession>A0A9P7A9N8</accession>
<evidence type="ECO:0000313" key="2">
    <source>
        <dbReference type="EMBL" id="KAG1784987.1"/>
    </source>
</evidence>
<keyword evidence="3" id="KW-1185">Reference proteome</keyword>
<feature type="region of interest" description="Disordered" evidence="1">
    <location>
        <begin position="526"/>
        <end position="546"/>
    </location>
</feature>
<protein>
    <submittedName>
        <fullName evidence="2">Uncharacterized protein</fullName>
    </submittedName>
</protein>
<evidence type="ECO:0000256" key="1">
    <source>
        <dbReference type="SAM" id="MobiDB-lite"/>
    </source>
</evidence>